<dbReference type="Gene3D" id="1.10.357.10">
    <property type="entry name" value="Tetracycline Repressor, domain 2"/>
    <property type="match status" value="1"/>
</dbReference>
<feature type="domain" description="HTH tetR-type" evidence="5">
    <location>
        <begin position="15"/>
        <end position="75"/>
    </location>
</feature>
<evidence type="ECO:0000313" key="7">
    <source>
        <dbReference type="Proteomes" id="UP000225108"/>
    </source>
</evidence>
<dbReference type="PROSITE" id="PS50977">
    <property type="entry name" value="HTH_TETR_2"/>
    <property type="match status" value="1"/>
</dbReference>
<accession>A0A2G3PNW6</accession>
<dbReference type="RefSeq" id="WP_099382155.1">
    <property type="nucleotide sequence ID" value="NZ_PEBD01000005.1"/>
</dbReference>
<gene>
    <name evidence="6" type="ORF">CSW57_07040</name>
</gene>
<comment type="caution">
    <text evidence="6">The sequence shown here is derived from an EMBL/GenBank/DDBJ whole genome shotgun (WGS) entry which is preliminary data.</text>
</comment>
<keyword evidence="3" id="KW-0804">Transcription</keyword>
<dbReference type="Pfam" id="PF00440">
    <property type="entry name" value="TetR_N"/>
    <property type="match status" value="1"/>
</dbReference>
<evidence type="ECO:0000256" key="3">
    <source>
        <dbReference type="ARBA" id="ARBA00023163"/>
    </source>
</evidence>
<protein>
    <submittedName>
        <fullName evidence="6">TetR family transcriptional regulator</fullName>
    </submittedName>
</protein>
<keyword evidence="1" id="KW-0805">Transcription regulation</keyword>
<name>A0A2G3PNW6_WILMA</name>
<dbReference type="PANTHER" id="PTHR30055:SF234">
    <property type="entry name" value="HTH-TYPE TRANSCRIPTIONAL REGULATOR BETI"/>
    <property type="match status" value="1"/>
</dbReference>
<keyword evidence="2 4" id="KW-0238">DNA-binding</keyword>
<organism evidence="6 7">
    <name type="scientific">Williamsia marianensis</name>
    <dbReference type="NCBI Taxonomy" id="85044"/>
    <lineage>
        <taxon>Bacteria</taxon>
        <taxon>Bacillati</taxon>
        <taxon>Actinomycetota</taxon>
        <taxon>Actinomycetes</taxon>
        <taxon>Mycobacteriales</taxon>
        <taxon>Nocardiaceae</taxon>
        <taxon>Williamsia</taxon>
    </lineage>
</organism>
<dbReference type="InterPro" id="IPR009057">
    <property type="entry name" value="Homeodomain-like_sf"/>
</dbReference>
<evidence type="ECO:0000256" key="2">
    <source>
        <dbReference type="ARBA" id="ARBA00023125"/>
    </source>
</evidence>
<evidence type="ECO:0000259" key="5">
    <source>
        <dbReference type="PROSITE" id="PS50977"/>
    </source>
</evidence>
<dbReference type="PRINTS" id="PR00455">
    <property type="entry name" value="HTHTETR"/>
</dbReference>
<proteinExistence type="predicted"/>
<dbReference type="GO" id="GO:0000976">
    <property type="term" value="F:transcription cis-regulatory region binding"/>
    <property type="evidence" value="ECO:0007669"/>
    <property type="project" value="TreeGrafter"/>
</dbReference>
<dbReference type="EMBL" id="PEBD01000005">
    <property type="protein sequence ID" value="PHV67456.1"/>
    <property type="molecule type" value="Genomic_DNA"/>
</dbReference>
<evidence type="ECO:0000313" key="6">
    <source>
        <dbReference type="EMBL" id="PHV67456.1"/>
    </source>
</evidence>
<dbReference type="SUPFAM" id="SSF46689">
    <property type="entry name" value="Homeodomain-like"/>
    <property type="match status" value="1"/>
</dbReference>
<dbReference type="AlphaFoldDB" id="A0A2G3PNW6"/>
<sequence>MVRTYSSEVRAERAQEKRRAVVAAAHAMFVEEGWVPTTMAKVAAAAGVTRQTVYSQFDSKLALLDACIDGALSDGRAIPVREMPEYRAMGAGDRRARVAAGARWLCGAHERSAIIQAVLDQAAVTDAEAASRLAERERTRHNEVRFALSLILDAEPETLIVDAVWTMASRRVWLMLVDEQRWSGDLWCRWFAAQVTLLVDPHGPLTG</sequence>
<dbReference type="InterPro" id="IPR001647">
    <property type="entry name" value="HTH_TetR"/>
</dbReference>
<dbReference type="PANTHER" id="PTHR30055">
    <property type="entry name" value="HTH-TYPE TRANSCRIPTIONAL REGULATOR RUTR"/>
    <property type="match status" value="1"/>
</dbReference>
<reference evidence="6 7" key="1">
    <citation type="submission" date="2017-10" db="EMBL/GenBank/DDBJ databases">
        <title>The draft genome sequence of Williamsia sp. BULT 1.1 isolated from the semi-arid grassland soils from South Africa.</title>
        <authorList>
            <person name="Kabwe M.H."/>
            <person name="Govender N."/>
            <person name="Mutseka Lunga P."/>
            <person name="Vikram S."/>
            <person name="Makhalanyane T.P."/>
        </authorList>
    </citation>
    <scope>NUCLEOTIDE SEQUENCE [LARGE SCALE GENOMIC DNA]</scope>
    <source>
        <strain evidence="6 7">BULT 1.1</strain>
    </source>
</reference>
<evidence type="ECO:0000256" key="1">
    <source>
        <dbReference type="ARBA" id="ARBA00023015"/>
    </source>
</evidence>
<dbReference type="Proteomes" id="UP000225108">
    <property type="component" value="Unassembled WGS sequence"/>
</dbReference>
<evidence type="ECO:0000256" key="4">
    <source>
        <dbReference type="PROSITE-ProRule" id="PRU00335"/>
    </source>
</evidence>
<dbReference type="GO" id="GO:0003700">
    <property type="term" value="F:DNA-binding transcription factor activity"/>
    <property type="evidence" value="ECO:0007669"/>
    <property type="project" value="TreeGrafter"/>
</dbReference>
<feature type="DNA-binding region" description="H-T-H motif" evidence="4">
    <location>
        <begin position="38"/>
        <end position="57"/>
    </location>
</feature>
<dbReference type="InterPro" id="IPR050109">
    <property type="entry name" value="HTH-type_TetR-like_transc_reg"/>
</dbReference>